<protein>
    <submittedName>
        <fullName evidence="1">744_t:CDS:1</fullName>
    </submittedName>
</protein>
<evidence type="ECO:0000313" key="2">
    <source>
        <dbReference type="Proteomes" id="UP000789366"/>
    </source>
</evidence>
<feature type="non-terminal residue" evidence="1">
    <location>
        <position position="1"/>
    </location>
</feature>
<sequence length="58" mass="6551">KHTDNKLRLCPWQVAPGLCNEFERLLLAMDTKILHSYPLKIPNPFGSCGTLIGFSDLH</sequence>
<dbReference type="EMBL" id="CAJVPW010047564">
    <property type="protein sequence ID" value="CAG8759703.1"/>
    <property type="molecule type" value="Genomic_DNA"/>
</dbReference>
<reference evidence="1" key="1">
    <citation type="submission" date="2021-06" db="EMBL/GenBank/DDBJ databases">
        <authorList>
            <person name="Kallberg Y."/>
            <person name="Tangrot J."/>
            <person name="Rosling A."/>
        </authorList>
    </citation>
    <scope>NUCLEOTIDE SEQUENCE</scope>
    <source>
        <strain evidence="1">28 12/20/2015</strain>
    </source>
</reference>
<comment type="caution">
    <text evidence="1">The sequence shown here is derived from an EMBL/GenBank/DDBJ whole genome shotgun (WGS) entry which is preliminary data.</text>
</comment>
<gene>
    <name evidence="1" type="ORF">SPELUC_LOCUS15050</name>
</gene>
<accession>A0ACA9QN07</accession>
<dbReference type="Proteomes" id="UP000789366">
    <property type="component" value="Unassembled WGS sequence"/>
</dbReference>
<evidence type="ECO:0000313" key="1">
    <source>
        <dbReference type="EMBL" id="CAG8759703.1"/>
    </source>
</evidence>
<organism evidence="1 2">
    <name type="scientific">Cetraspora pellucida</name>
    <dbReference type="NCBI Taxonomy" id="1433469"/>
    <lineage>
        <taxon>Eukaryota</taxon>
        <taxon>Fungi</taxon>
        <taxon>Fungi incertae sedis</taxon>
        <taxon>Mucoromycota</taxon>
        <taxon>Glomeromycotina</taxon>
        <taxon>Glomeromycetes</taxon>
        <taxon>Diversisporales</taxon>
        <taxon>Gigasporaceae</taxon>
        <taxon>Cetraspora</taxon>
    </lineage>
</organism>
<name>A0ACA9QN07_9GLOM</name>
<proteinExistence type="predicted"/>
<keyword evidence="2" id="KW-1185">Reference proteome</keyword>